<reference evidence="4 5" key="1">
    <citation type="journal article" date="2015" name="Genome Announc.">
        <title>Expanding the biotechnology potential of lactobacilli through comparative genomics of 213 strains and associated genera.</title>
        <authorList>
            <person name="Sun Z."/>
            <person name="Harris H.M."/>
            <person name="McCann A."/>
            <person name="Guo C."/>
            <person name="Argimon S."/>
            <person name="Zhang W."/>
            <person name="Yang X."/>
            <person name="Jeffery I.B."/>
            <person name="Cooney J.C."/>
            <person name="Kagawa T.F."/>
            <person name="Liu W."/>
            <person name="Song Y."/>
            <person name="Salvetti E."/>
            <person name="Wrobel A."/>
            <person name="Rasinkangas P."/>
            <person name="Parkhill J."/>
            <person name="Rea M.C."/>
            <person name="O'Sullivan O."/>
            <person name="Ritari J."/>
            <person name="Douillard F.P."/>
            <person name="Paul Ross R."/>
            <person name="Yang R."/>
            <person name="Briner A.E."/>
            <person name="Felis G.E."/>
            <person name="de Vos W.M."/>
            <person name="Barrangou R."/>
            <person name="Klaenhammer T.R."/>
            <person name="Caufield P.W."/>
            <person name="Cui Y."/>
            <person name="Zhang H."/>
            <person name="O'Toole P.W."/>
        </authorList>
    </citation>
    <scope>NUCLEOTIDE SEQUENCE [LARGE SCALE GENOMIC DNA]</scope>
    <source>
        <strain evidence="4 5">DSM 5707</strain>
    </source>
</reference>
<dbReference type="PANTHER" id="PTHR46825">
    <property type="entry name" value="D-ALANYL-D-ALANINE-CARBOXYPEPTIDASE/ENDOPEPTIDASE AMPH"/>
    <property type="match status" value="1"/>
</dbReference>
<dbReference type="EMBL" id="AZGK01000012">
    <property type="protein sequence ID" value="KRM45954.1"/>
    <property type="molecule type" value="Genomic_DNA"/>
</dbReference>
<name>A0A0R1YUR8_9LACO</name>
<dbReference type="AlphaFoldDB" id="A0A0R1YUR8"/>
<evidence type="ECO:0000256" key="1">
    <source>
        <dbReference type="ARBA" id="ARBA00022729"/>
    </source>
</evidence>
<protein>
    <submittedName>
        <fullName evidence="4">Beta-lactamase</fullName>
    </submittedName>
</protein>
<organism evidence="4 5">
    <name type="scientific">Lentilactobacillus parabuchneri DSM 5707 = NBRC 107865</name>
    <dbReference type="NCBI Taxonomy" id="1423784"/>
    <lineage>
        <taxon>Bacteria</taxon>
        <taxon>Bacillati</taxon>
        <taxon>Bacillota</taxon>
        <taxon>Bacilli</taxon>
        <taxon>Lactobacillales</taxon>
        <taxon>Lactobacillaceae</taxon>
        <taxon>Lentilactobacillus</taxon>
    </lineage>
</organism>
<dbReference type="PATRIC" id="fig|1423784.4.peg.657"/>
<evidence type="ECO:0000259" key="3">
    <source>
        <dbReference type="PROSITE" id="PS51780"/>
    </source>
</evidence>
<dbReference type="InterPro" id="IPR038200">
    <property type="entry name" value="GW_dom_sf"/>
</dbReference>
<feature type="chain" id="PRO_5006413953" evidence="2">
    <location>
        <begin position="31"/>
        <end position="452"/>
    </location>
</feature>
<dbReference type="PANTHER" id="PTHR46825:SF9">
    <property type="entry name" value="BETA-LACTAMASE-RELATED DOMAIN-CONTAINING PROTEIN"/>
    <property type="match status" value="1"/>
</dbReference>
<dbReference type="InterPro" id="IPR012338">
    <property type="entry name" value="Beta-lactam/transpept-like"/>
</dbReference>
<dbReference type="Pfam" id="PF13457">
    <property type="entry name" value="GW"/>
    <property type="match status" value="1"/>
</dbReference>
<dbReference type="InterPro" id="IPR025987">
    <property type="entry name" value="GW_dom"/>
</dbReference>
<evidence type="ECO:0000313" key="5">
    <source>
        <dbReference type="Proteomes" id="UP000051957"/>
    </source>
</evidence>
<dbReference type="Gene3D" id="2.30.30.170">
    <property type="match status" value="1"/>
</dbReference>
<dbReference type="InterPro" id="IPR001466">
    <property type="entry name" value="Beta-lactam-related"/>
</dbReference>
<dbReference type="PROSITE" id="PS51780">
    <property type="entry name" value="GW"/>
    <property type="match status" value="1"/>
</dbReference>
<sequence length="452" mass="49276">MEVTIILTIKFKSRAVILFLAGLLSVGAYAAQSKTFAAYNAVTATSNKHYDAQIVNQNTVSKGYNIYYYGPYYTSLSTKTGDANGYNFNNDFVRVMQSKTTKTGTYVLLRYFNKNLGWMNVHGIKPVSFQTIANSMMKQYNVMGTAVLASSGPKNTATVSNGMANVVRNTANAGDGSVVYPLASLQKAMTGAIIQQLISANKLSASTKLSQYYPAVPYASNITIAQMLSMTSGIDNTDVTPSSQMTENQAYSSMVSRLKSTNNHSYNYSDANYVLLAGIIAKVTGQSYAQNLQSRIFDKLGMSHTVIVDQDQPSTKATVAIGYTNDGKNDYQDADTVSYARLSAIPGAGNLLSTPSDYYKFIQGLQNGQVLTSKQYQQLTSYGNTYSGGFYVTKNGMKYNNGSFGGSSFHTSYYATNGNYHMALVFMNQYPLAGNVSAKTFAQKMYDVATYY</sequence>
<feature type="domain" description="GW" evidence="3">
    <location>
        <begin position="44"/>
        <end position="129"/>
    </location>
</feature>
<evidence type="ECO:0000256" key="2">
    <source>
        <dbReference type="SAM" id="SignalP"/>
    </source>
</evidence>
<dbReference type="SUPFAM" id="SSF56601">
    <property type="entry name" value="beta-lactamase/transpeptidase-like"/>
    <property type="match status" value="1"/>
</dbReference>
<dbReference type="Proteomes" id="UP000051957">
    <property type="component" value="Unassembled WGS sequence"/>
</dbReference>
<proteinExistence type="predicted"/>
<dbReference type="Gene3D" id="3.40.710.10">
    <property type="entry name" value="DD-peptidase/beta-lactamase superfamily"/>
    <property type="match status" value="1"/>
</dbReference>
<dbReference type="Pfam" id="PF00144">
    <property type="entry name" value="Beta-lactamase"/>
    <property type="match status" value="1"/>
</dbReference>
<dbReference type="SUPFAM" id="SSF82057">
    <property type="entry name" value="Prokaryotic SH3-related domain"/>
    <property type="match status" value="1"/>
</dbReference>
<evidence type="ECO:0000313" key="4">
    <source>
        <dbReference type="EMBL" id="KRM45954.1"/>
    </source>
</evidence>
<gene>
    <name evidence="4" type="ORF">FC51_GL000659</name>
</gene>
<accession>A0A0R1YUR8</accession>
<comment type="caution">
    <text evidence="4">The sequence shown here is derived from an EMBL/GenBank/DDBJ whole genome shotgun (WGS) entry which is preliminary data.</text>
</comment>
<feature type="signal peptide" evidence="2">
    <location>
        <begin position="1"/>
        <end position="30"/>
    </location>
</feature>
<dbReference type="InterPro" id="IPR050491">
    <property type="entry name" value="AmpC-like"/>
</dbReference>
<keyword evidence="1 2" id="KW-0732">Signal</keyword>